<dbReference type="InterPro" id="IPR005913">
    <property type="entry name" value="dTDP_dehydrorham_reduct"/>
</dbReference>
<dbReference type="AlphaFoldDB" id="A0AAE3LS88"/>
<dbReference type="NCBIfam" id="TIGR01214">
    <property type="entry name" value="rmlD"/>
    <property type="match status" value="1"/>
</dbReference>
<keyword evidence="6" id="KW-0521">NADP</keyword>
<keyword evidence="9" id="KW-1185">Reference proteome</keyword>
<accession>A0AAE3LS88</accession>
<evidence type="ECO:0000256" key="6">
    <source>
        <dbReference type="RuleBase" id="RU364082"/>
    </source>
</evidence>
<evidence type="ECO:0000313" key="8">
    <source>
        <dbReference type="EMBL" id="MCV6823106.1"/>
    </source>
</evidence>
<dbReference type="Pfam" id="PF04321">
    <property type="entry name" value="RmlD_sub_bind"/>
    <property type="match status" value="1"/>
</dbReference>
<comment type="function">
    <text evidence="6">Catalyzes the reduction of dTDP-6-deoxy-L-lyxo-4-hexulose to yield dTDP-L-rhamnose.</text>
</comment>
<dbReference type="EMBL" id="JAOYFC010000001">
    <property type="protein sequence ID" value="MCV6823106.1"/>
    <property type="molecule type" value="Genomic_DNA"/>
</dbReference>
<dbReference type="Gene3D" id="3.40.50.720">
    <property type="entry name" value="NAD(P)-binding Rossmann-like Domain"/>
    <property type="match status" value="1"/>
</dbReference>
<comment type="similarity">
    <text evidence="2 6">Belongs to the dTDP-4-dehydrorhamnose reductase family.</text>
</comment>
<dbReference type="InterPro" id="IPR029903">
    <property type="entry name" value="RmlD-like-bd"/>
</dbReference>
<dbReference type="PANTHER" id="PTHR10491">
    <property type="entry name" value="DTDP-4-DEHYDRORHAMNOSE REDUCTASE"/>
    <property type="match status" value="1"/>
</dbReference>
<dbReference type="EC" id="1.1.1.133" evidence="3 6"/>
<evidence type="ECO:0000256" key="2">
    <source>
        <dbReference type="ARBA" id="ARBA00010944"/>
    </source>
</evidence>
<comment type="cofactor">
    <cofactor evidence="6">
        <name>Mg(2+)</name>
        <dbReference type="ChEBI" id="CHEBI:18420"/>
    </cofactor>
    <text evidence="6">Binds 1 Mg(2+) ion per monomer.</text>
</comment>
<evidence type="ECO:0000256" key="4">
    <source>
        <dbReference type="ARBA" id="ARBA00017099"/>
    </source>
</evidence>
<evidence type="ECO:0000256" key="3">
    <source>
        <dbReference type="ARBA" id="ARBA00012929"/>
    </source>
</evidence>
<protein>
    <recommendedName>
        <fullName evidence="4 6">dTDP-4-dehydrorhamnose reductase</fullName>
        <ecNumber evidence="3 6">1.1.1.133</ecNumber>
    </recommendedName>
</protein>
<feature type="domain" description="RmlD-like substrate binding" evidence="7">
    <location>
        <begin position="2"/>
        <end position="277"/>
    </location>
</feature>
<comment type="pathway">
    <text evidence="1 6">Carbohydrate biosynthesis; dTDP-L-rhamnose biosynthesis.</text>
</comment>
<dbReference type="SUPFAM" id="SSF51735">
    <property type="entry name" value="NAD(P)-binding Rossmann-fold domains"/>
    <property type="match status" value="1"/>
</dbReference>
<dbReference type="PANTHER" id="PTHR10491:SF4">
    <property type="entry name" value="METHIONINE ADENOSYLTRANSFERASE 2 SUBUNIT BETA"/>
    <property type="match status" value="1"/>
</dbReference>
<reference evidence="8" key="1">
    <citation type="submission" date="2022-10" db="EMBL/GenBank/DDBJ databases">
        <authorList>
            <person name="Yue Y."/>
        </authorList>
    </citation>
    <scope>NUCLEOTIDE SEQUENCE</scope>
    <source>
        <strain evidence="8">Z654</strain>
    </source>
</reference>
<gene>
    <name evidence="8" type="primary">rfbD</name>
    <name evidence="8" type="ORF">OH136_00940</name>
</gene>
<sequence length="281" mass="30681">MILVFGKNGQVARELNKFDKAHCIGRDEVNLERPEESEQIIRQLRPLAVINAAAYTNVDTAETEQKKAALINSDAPRIMAKTCSSLSIPFVHISTDYVFSGEGHLPWRPEDETDPINAYGRSKREGELGVLNAGGRSAVLRTSWVFSSYGTNFVKTMLRLGEEREEVQVVADQFGGPTSAAEIAKICMQLVAHLEADASAAGIYHFAGAPTTSWAGFAEAIFAKAHIDCMVTEVQSRDYPTVAKRPLNSRLCCEKLSGFGVAQPDWRDGLTQVIDEMGASA</sequence>
<name>A0AAE3LS88_9RHOB</name>
<dbReference type="GO" id="GO:0008831">
    <property type="term" value="F:dTDP-4-dehydrorhamnose reductase activity"/>
    <property type="evidence" value="ECO:0007669"/>
    <property type="project" value="UniProtKB-EC"/>
</dbReference>
<comment type="catalytic activity">
    <reaction evidence="5 6">
        <text>dTDP-beta-L-rhamnose + NADP(+) = dTDP-4-dehydro-beta-L-rhamnose + NADPH + H(+)</text>
        <dbReference type="Rhea" id="RHEA:21796"/>
        <dbReference type="ChEBI" id="CHEBI:15378"/>
        <dbReference type="ChEBI" id="CHEBI:57510"/>
        <dbReference type="ChEBI" id="CHEBI:57783"/>
        <dbReference type="ChEBI" id="CHEBI:58349"/>
        <dbReference type="ChEBI" id="CHEBI:62830"/>
        <dbReference type="EC" id="1.1.1.133"/>
    </reaction>
</comment>
<dbReference type="Gene3D" id="3.90.25.10">
    <property type="entry name" value="UDP-galactose 4-epimerase, domain 1"/>
    <property type="match status" value="1"/>
</dbReference>
<dbReference type="CDD" id="cd05254">
    <property type="entry name" value="dTDP_HR_like_SDR_e"/>
    <property type="match status" value="1"/>
</dbReference>
<evidence type="ECO:0000256" key="1">
    <source>
        <dbReference type="ARBA" id="ARBA00004781"/>
    </source>
</evidence>
<organism evidence="8 9">
    <name type="scientific">Halocynthiibacter halioticoli</name>
    <dbReference type="NCBI Taxonomy" id="2986804"/>
    <lineage>
        <taxon>Bacteria</taxon>
        <taxon>Pseudomonadati</taxon>
        <taxon>Pseudomonadota</taxon>
        <taxon>Alphaproteobacteria</taxon>
        <taxon>Rhodobacterales</taxon>
        <taxon>Paracoccaceae</taxon>
        <taxon>Halocynthiibacter</taxon>
    </lineage>
</organism>
<dbReference type="InterPro" id="IPR036291">
    <property type="entry name" value="NAD(P)-bd_dom_sf"/>
</dbReference>
<evidence type="ECO:0000313" key="9">
    <source>
        <dbReference type="Proteomes" id="UP001208041"/>
    </source>
</evidence>
<dbReference type="Proteomes" id="UP001208041">
    <property type="component" value="Unassembled WGS sequence"/>
</dbReference>
<evidence type="ECO:0000259" key="7">
    <source>
        <dbReference type="Pfam" id="PF04321"/>
    </source>
</evidence>
<keyword evidence="6 8" id="KW-0560">Oxidoreductase</keyword>
<evidence type="ECO:0000256" key="5">
    <source>
        <dbReference type="ARBA" id="ARBA00048200"/>
    </source>
</evidence>
<proteinExistence type="inferred from homology"/>
<comment type="caution">
    <text evidence="8">The sequence shown here is derived from an EMBL/GenBank/DDBJ whole genome shotgun (WGS) entry which is preliminary data.</text>
</comment>
<dbReference type="RefSeq" id="WP_263951935.1">
    <property type="nucleotide sequence ID" value="NZ_JAOYFC010000001.1"/>
</dbReference>